<reference evidence="4 5" key="1">
    <citation type="submission" date="2019-06" db="EMBL/GenBank/DDBJ databases">
        <title>Sequencing the genomes of 1000 actinobacteria strains.</title>
        <authorList>
            <person name="Klenk H.-P."/>
        </authorList>
    </citation>
    <scope>NUCLEOTIDE SEQUENCE [LARGE SCALE GENOMIC DNA]</scope>
    <source>
        <strain evidence="4 5">DSM 45679</strain>
    </source>
</reference>
<feature type="domain" description="HTH tetR-type" evidence="3">
    <location>
        <begin position="13"/>
        <end position="73"/>
    </location>
</feature>
<evidence type="ECO:0000259" key="3">
    <source>
        <dbReference type="PROSITE" id="PS50977"/>
    </source>
</evidence>
<dbReference type="PRINTS" id="PR00455">
    <property type="entry name" value="HTHTETR"/>
</dbReference>
<keyword evidence="5" id="KW-1185">Reference proteome</keyword>
<dbReference type="AlphaFoldDB" id="A0A542DKQ7"/>
<dbReference type="Pfam" id="PF00440">
    <property type="entry name" value="TetR_N"/>
    <property type="match status" value="1"/>
</dbReference>
<organism evidence="4 5">
    <name type="scientific">Amycolatopsis cihanbeyliensis</name>
    <dbReference type="NCBI Taxonomy" id="1128664"/>
    <lineage>
        <taxon>Bacteria</taxon>
        <taxon>Bacillati</taxon>
        <taxon>Actinomycetota</taxon>
        <taxon>Actinomycetes</taxon>
        <taxon>Pseudonocardiales</taxon>
        <taxon>Pseudonocardiaceae</taxon>
        <taxon>Amycolatopsis</taxon>
    </lineage>
</organism>
<dbReference type="PANTHER" id="PTHR30055">
    <property type="entry name" value="HTH-TYPE TRANSCRIPTIONAL REGULATOR RUTR"/>
    <property type="match status" value="1"/>
</dbReference>
<dbReference type="PROSITE" id="PS50977">
    <property type="entry name" value="HTH_TETR_2"/>
    <property type="match status" value="1"/>
</dbReference>
<evidence type="ECO:0000313" key="4">
    <source>
        <dbReference type="EMBL" id="TQJ03668.1"/>
    </source>
</evidence>
<dbReference type="SUPFAM" id="SSF46689">
    <property type="entry name" value="Homeodomain-like"/>
    <property type="match status" value="1"/>
</dbReference>
<gene>
    <name evidence="4" type="ORF">FB471_3432</name>
</gene>
<dbReference type="InterPro" id="IPR009057">
    <property type="entry name" value="Homeodomain-like_sf"/>
</dbReference>
<dbReference type="Gene3D" id="1.10.357.10">
    <property type="entry name" value="Tetracycline Repressor, domain 2"/>
    <property type="match status" value="1"/>
</dbReference>
<dbReference type="GO" id="GO:0003700">
    <property type="term" value="F:DNA-binding transcription factor activity"/>
    <property type="evidence" value="ECO:0007669"/>
    <property type="project" value="TreeGrafter"/>
</dbReference>
<dbReference type="PANTHER" id="PTHR30055:SF200">
    <property type="entry name" value="HTH-TYPE TRANSCRIPTIONAL REPRESSOR BDCR"/>
    <property type="match status" value="1"/>
</dbReference>
<protein>
    <submittedName>
        <fullName evidence="4">TetR family transcriptional regulator</fullName>
    </submittedName>
</protein>
<evidence type="ECO:0000256" key="2">
    <source>
        <dbReference type="PROSITE-ProRule" id="PRU00335"/>
    </source>
</evidence>
<name>A0A542DKQ7_AMYCI</name>
<proteinExistence type="predicted"/>
<sequence>MAEPGVGAGGSSAATRERIMDVAEEHLVRLGYRAVSLQRVAREVGVAKPALYYHFPQGKEELVVAILHHSLVRVRAGLTRAMAAATAPMGRAGCARPHGGSAPSPAVAGGWRRCTTRFVLSISATMSR</sequence>
<accession>A0A542DKQ7</accession>
<dbReference type="Proteomes" id="UP000320876">
    <property type="component" value="Unassembled WGS sequence"/>
</dbReference>
<evidence type="ECO:0000256" key="1">
    <source>
        <dbReference type="ARBA" id="ARBA00023125"/>
    </source>
</evidence>
<dbReference type="InterPro" id="IPR050109">
    <property type="entry name" value="HTH-type_TetR-like_transc_reg"/>
</dbReference>
<comment type="caution">
    <text evidence="4">The sequence shown here is derived from an EMBL/GenBank/DDBJ whole genome shotgun (WGS) entry which is preliminary data.</text>
</comment>
<dbReference type="EMBL" id="VFML01000001">
    <property type="protein sequence ID" value="TQJ03668.1"/>
    <property type="molecule type" value="Genomic_DNA"/>
</dbReference>
<feature type="DNA-binding region" description="H-T-H motif" evidence="2">
    <location>
        <begin position="36"/>
        <end position="55"/>
    </location>
</feature>
<keyword evidence="1 2" id="KW-0238">DNA-binding</keyword>
<evidence type="ECO:0000313" key="5">
    <source>
        <dbReference type="Proteomes" id="UP000320876"/>
    </source>
</evidence>
<dbReference type="GO" id="GO:0000976">
    <property type="term" value="F:transcription cis-regulatory region binding"/>
    <property type="evidence" value="ECO:0007669"/>
    <property type="project" value="TreeGrafter"/>
</dbReference>
<dbReference type="InterPro" id="IPR001647">
    <property type="entry name" value="HTH_TetR"/>
</dbReference>